<dbReference type="InterPro" id="IPR004621">
    <property type="entry name" value="Fadh2_euk"/>
</dbReference>
<dbReference type="EMBL" id="BACD03000020">
    <property type="protein sequence ID" value="GAO49139.1"/>
    <property type="molecule type" value="Genomic_DNA"/>
</dbReference>
<dbReference type="UniPathway" id="UPA00193"/>
<dbReference type="GO" id="GO:0071949">
    <property type="term" value="F:FAD binding"/>
    <property type="evidence" value="ECO:0007669"/>
    <property type="project" value="TreeGrafter"/>
</dbReference>
<keyword evidence="7" id="KW-0274">FAD</keyword>
<organism evidence="15 16">
    <name type="scientific">Saitoella complicata (strain BCRC 22490 / CBS 7301 / JCM 7358 / NBRC 10748 / NRRL Y-17804)</name>
    <dbReference type="NCBI Taxonomy" id="698492"/>
    <lineage>
        <taxon>Eukaryota</taxon>
        <taxon>Fungi</taxon>
        <taxon>Dikarya</taxon>
        <taxon>Ascomycota</taxon>
        <taxon>Taphrinomycotina</taxon>
        <taxon>Taphrinomycotina incertae sedis</taxon>
        <taxon>Saitoella</taxon>
    </lineage>
</organism>
<dbReference type="GO" id="GO:0003779">
    <property type="term" value="F:actin binding"/>
    <property type="evidence" value="ECO:0007669"/>
    <property type="project" value="UniProtKB-ARBA"/>
</dbReference>
<dbReference type="Pfam" id="PF00400">
    <property type="entry name" value="WD40"/>
    <property type="match status" value="6"/>
</dbReference>
<evidence type="ECO:0000256" key="4">
    <source>
        <dbReference type="ARBA" id="ARBA00022574"/>
    </source>
</evidence>
<accession>A0A0E9NH20</accession>
<dbReference type="FunFam" id="3.20.20.220:FF:000002">
    <property type="entry name" value="Methylenetetrahydrofolate reductase"/>
    <property type="match status" value="1"/>
</dbReference>
<dbReference type="PANTHER" id="PTHR45754:SF1">
    <property type="entry name" value="METHYLENETETRAHYDROFOLATE REDUCTASE 1"/>
    <property type="match status" value="1"/>
</dbReference>
<evidence type="ECO:0000256" key="3">
    <source>
        <dbReference type="ARBA" id="ARBA00006743"/>
    </source>
</evidence>
<dbReference type="FunFam" id="2.130.10.10:FF:000167">
    <property type="entry name" value="Actin-interacting protein 1"/>
    <property type="match status" value="1"/>
</dbReference>
<dbReference type="PANTHER" id="PTHR45754">
    <property type="entry name" value="METHYLENETETRAHYDROFOLATE REDUCTASE"/>
    <property type="match status" value="1"/>
</dbReference>
<evidence type="ECO:0000256" key="10">
    <source>
        <dbReference type="ARBA" id="ARBA00038366"/>
    </source>
</evidence>
<dbReference type="GO" id="GO:0009086">
    <property type="term" value="P:methionine biosynthetic process"/>
    <property type="evidence" value="ECO:0007669"/>
    <property type="project" value="TreeGrafter"/>
</dbReference>
<comment type="caution">
    <text evidence="15">The sequence shown here is derived from an EMBL/GenBank/DDBJ whole genome shotgun (WGS) entry which is preliminary data.</text>
</comment>
<keyword evidence="6" id="KW-0677">Repeat</keyword>
<gene>
    <name evidence="15" type="ORF">G7K_3297-t1</name>
</gene>
<proteinExistence type="inferred from homology"/>
<dbReference type="NCBIfam" id="TIGR00677">
    <property type="entry name" value="fadh2_euk"/>
    <property type="match status" value="1"/>
</dbReference>
<feature type="region of interest" description="Disordered" evidence="13">
    <location>
        <begin position="1123"/>
        <end position="1145"/>
    </location>
</feature>
<dbReference type="InterPro" id="IPR053806">
    <property type="entry name" value="MTHFR_C"/>
</dbReference>
<evidence type="ECO:0000256" key="2">
    <source>
        <dbReference type="ARBA" id="ARBA00004777"/>
    </source>
</evidence>
<feature type="domain" description="MOSC" evidence="14">
    <location>
        <begin position="1339"/>
        <end position="1452"/>
    </location>
</feature>
<comment type="similarity">
    <text evidence="10">Belongs to the WD repeat AIP1 family.</text>
</comment>
<dbReference type="Gene3D" id="3.20.20.220">
    <property type="match status" value="1"/>
</dbReference>
<keyword evidence="4 11" id="KW-0853">WD repeat</keyword>
<feature type="compositionally biased region" description="Polar residues" evidence="13">
    <location>
        <begin position="1"/>
        <end position="18"/>
    </location>
</feature>
<dbReference type="Proteomes" id="UP000033140">
    <property type="component" value="Unassembled WGS sequence"/>
</dbReference>
<evidence type="ECO:0000256" key="12">
    <source>
        <dbReference type="RuleBase" id="RU004254"/>
    </source>
</evidence>
<dbReference type="GO" id="GO:0005829">
    <property type="term" value="C:cytosol"/>
    <property type="evidence" value="ECO:0007669"/>
    <property type="project" value="TreeGrafter"/>
</dbReference>
<dbReference type="GO" id="GO:0004489">
    <property type="term" value="F:methylenetetrahydrofolate reductase [NAD(P)H] activity"/>
    <property type="evidence" value="ECO:0007669"/>
    <property type="project" value="InterPro"/>
</dbReference>
<dbReference type="PROSITE" id="PS50294">
    <property type="entry name" value="WD_REPEATS_REGION"/>
    <property type="match status" value="3"/>
</dbReference>
<comment type="cofactor">
    <cofactor evidence="1">
        <name>FAD</name>
        <dbReference type="ChEBI" id="CHEBI:57692"/>
    </cofactor>
</comment>
<dbReference type="FunFam" id="2.130.10.10:FF:000102">
    <property type="entry name" value="Actin-interacting protein 1"/>
    <property type="match status" value="1"/>
</dbReference>
<dbReference type="PROSITE" id="PS50082">
    <property type="entry name" value="WD_REPEATS_2"/>
    <property type="match status" value="5"/>
</dbReference>
<keyword evidence="8" id="KW-0521">NADP</keyword>
<dbReference type="Pfam" id="PF02219">
    <property type="entry name" value="MTHFR"/>
    <property type="match status" value="1"/>
</dbReference>
<dbReference type="InterPro" id="IPR015943">
    <property type="entry name" value="WD40/YVTN_repeat-like_dom_sf"/>
</dbReference>
<evidence type="ECO:0000256" key="1">
    <source>
        <dbReference type="ARBA" id="ARBA00001974"/>
    </source>
</evidence>
<feature type="repeat" description="WD" evidence="11">
    <location>
        <begin position="483"/>
        <end position="515"/>
    </location>
</feature>
<dbReference type="GO" id="GO:0030170">
    <property type="term" value="F:pyridoxal phosphate binding"/>
    <property type="evidence" value="ECO:0007669"/>
    <property type="project" value="InterPro"/>
</dbReference>
<sequence>MSLTRASTWAASPSTTRAQPVHLSADPKGERIAYASNKSIFLRSLTNPAESIQYDQHTHPTTVAKFSPSGYYVASADASGAVRVWDCAGTDQILKLETKPIAGALKDLAWDSESKRLIAVGDGKERFGAAFTADSGNSVGEISGHSSVVNAVSIRQQRPFRAVTASDDTCVVFYTGVPFRYSKTIRTHGRFVYDVAFSPDGEYFVSVGADAKVFLYSGKEGEVIGEFDTSEGHKGSIFAVSWSPDSKFVVTASADATLKAWDISSQTCVETWSLSESDGPSVPDQQVGVVWTAKNEIVSLSLCGDLNVFTRGNPKPAKIIKGHQKGITALTATEDAVWTGSYDGVIRSWDTKEGEAREVEGETHTNQVVEFAQVDGGKVWSVGWDDTIRIADARVRSFDGSVIKTDSQPRGVSRRGGEVFVAVVGGVVVYDAKGEKVGEVVTGYEPTAISANPMSEEVAVGGADNVVRVYTFKAGKFEEKTTLTGNRAPVTVVAFSPSGTLLATADSSGKIILYSNTPSSTYEIKTTRWQFHNARITSLAWNTDSTKCASGSLDTGVCVFDTEKVGKWVGGRGAHKDGCAGVVWSGVEVPPWLVLTPLNLRETGPPLRTARPPAPPHSTRPPYDLAASQSRVLPKALGPEAVLARLMPTQVRRFTRNLEILEGCYRLGRDRHLAVIKPSLRGPFLFWFCASHDTALTFDMRHTFSFSCLDIHVHQRYLDTSTPRTLPIIFPSRSLLRTLNGPIRPLIFRSNRDRLSRLAAKVTGVKEGRRHHHYYSYPVYPIEKIMKISDKLEQIPKDAPYFSFEFWPPKTTAGLENLHARLFRMSRLQPFFVTVTWGAGGSTAALSLDLASACHQSHGLTTCLHLTCTNMDKSILDQTLLRARDAGIRNILALRGDPPRGQEYWTATSEDFVYARDLVRYIKEQYGDYFCIGVAAYPEGHVEGSVVVERDVSKDLGYLAEKVKAGAEFVLTQLFYDTEAFIAFEKELREFDGGVMKDIPVIPTIMPIQSYQSFRRMTKLCGAFVPPELLARLDKVKGDDEAVKMVGVDVAVEMIQRIYEGTEGRCRGVHLCTLNLEKSVGSVLEKSGLLDKVAEREDVPEVNIVNGQGRTVTIHESAIDDSAAPATNGMAHGNPGAKSRRTSSLISESQNRVVVEEIRADMARLDLLTVAKDAGKVESPASRRRSNSVTLQEGKSVMGKLATWDEFPNGRWGDARSPAFGELDGYGVTIHVPPQEALQLWQHPTDKSDISSLFVCHVKGELRAIPWSEEGLAPESEAIRQHLIGLNQKGWWTVGSQPALNAKPSADAIFGWGPKNGWVFQKAFVEFFVSPEDWRELYERLKEQPQISFYAGNRRGDHYSNMEQSDANVVTWGIFPGREVAQPTIIEEVSFRAWKDEAFAIWGEWEKIYPKGSPSAELINKIGENYLLVTLVHHEFLEQNALWEFLGVVNNE</sequence>
<evidence type="ECO:0000256" key="5">
    <source>
        <dbReference type="ARBA" id="ARBA00022630"/>
    </source>
</evidence>
<evidence type="ECO:0000256" key="6">
    <source>
        <dbReference type="ARBA" id="ARBA00022737"/>
    </source>
</evidence>
<comment type="pathway">
    <text evidence="2 12">One-carbon metabolism; tetrahydrofolate interconversion.</text>
</comment>
<dbReference type="SMART" id="SM00320">
    <property type="entry name" value="WD40"/>
    <property type="match status" value="9"/>
</dbReference>
<reference evidence="15 16" key="1">
    <citation type="journal article" date="2011" name="J. Gen. Appl. Microbiol.">
        <title>Draft genome sequencing of the enigmatic yeast Saitoella complicata.</title>
        <authorList>
            <person name="Nishida H."/>
            <person name="Hamamoto M."/>
            <person name="Sugiyama J."/>
        </authorList>
    </citation>
    <scope>NUCLEOTIDE SEQUENCE [LARGE SCALE GENOMIC DNA]</scope>
    <source>
        <strain evidence="15 16">NRRL Y-17804</strain>
    </source>
</reference>
<keyword evidence="9" id="KW-0560">Oxidoreductase</keyword>
<evidence type="ECO:0000256" key="13">
    <source>
        <dbReference type="SAM" id="MobiDB-lite"/>
    </source>
</evidence>
<feature type="repeat" description="WD" evidence="11">
    <location>
        <begin position="185"/>
        <end position="226"/>
    </location>
</feature>
<evidence type="ECO:0000256" key="11">
    <source>
        <dbReference type="PROSITE-ProRule" id="PRU00221"/>
    </source>
</evidence>
<dbReference type="PROSITE" id="PS51340">
    <property type="entry name" value="MOSC"/>
    <property type="match status" value="1"/>
</dbReference>
<dbReference type="InterPro" id="IPR005302">
    <property type="entry name" value="MoCF_Sase_C"/>
</dbReference>
<dbReference type="CDD" id="cd00200">
    <property type="entry name" value="WD40"/>
    <property type="match status" value="1"/>
</dbReference>
<dbReference type="PROSITE" id="PS00678">
    <property type="entry name" value="WD_REPEATS_1"/>
    <property type="match status" value="2"/>
</dbReference>
<reference evidence="15 16" key="2">
    <citation type="journal article" date="2014" name="J. Gen. Appl. Microbiol.">
        <title>The early diverging ascomycetous budding yeast Saitoella complicata has three histone deacetylases belonging to the Clr6, Hos2, and Rpd3 lineages.</title>
        <authorList>
            <person name="Nishida H."/>
            <person name="Matsumoto T."/>
            <person name="Kondo S."/>
            <person name="Hamamoto M."/>
            <person name="Yoshikawa H."/>
        </authorList>
    </citation>
    <scope>NUCLEOTIDE SEQUENCE [LARGE SCALE GENOMIC DNA]</scope>
    <source>
        <strain evidence="15 16">NRRL Y-17804</strain>
    </source>
</reference>
<protein>
    <recommendedName>
        <fullName evidence="14">MOSC domain-containing protein</fullName>
    </recommendedName>
</protein>
<keyword evidence="5" id="KW-0285">Flavoprotein</keyword>
<dbReference type="GO" id="GO:0035999">
    <property type="term" value="P:tetrahydrofolate interconversion"/>
    <property type="evidence" value="ECO:0007669"/>
    <property type="project" value="UniProtKB-UniPathway"/>
</dbReference>
<keyword evidence="16" id="KW-1185">Reference proteome</keyword>
<feature type="repeat" description="WD" evidence="11">
    <location>
        <begin position="54"/>
        <end position="86"/>
    </location>
</feature>
<evidence type="ECO:0000313" key="16">
    <source>
        <dbReference type="Proteomes" id="UP000033140"/>
    </source>
</evidence>
<feature type="region of interest" description="Disordered" evidence="13">
    <location>
        <begin position="1"/>
        <end position="23"/>
    </location>
</feature>
<dbReference type="InterPro" id="IPR001680">
    <property type="entry name" value="WD40_rpt"/>
</dbReference>
<dbReference type="InterPro" id="IPR036322">
    <property type="entry name" value="WD40_repeat_dom_sf"/>
</dbReference>
<evidence type="ECO:0000256" key="7">
    <source>
        <dbReference type="ARBA" id="ARBA00022827"/>
    </source>
</evidence>
<dbReference type="Gene3D" id="2.130.10.10">
    <property type="entry name" value="YVTN repeat-like/Quinoprotein amine dehydrogenase"/>
    <property type="match status" value="2"/>
</dbReference>
<dbReference type="SUPFAM" id="SSF51730">
    <property type="entry name" value="FAD-linked oxidoreductase"/>
    <property type="match status" value="1"/>
</dbReference>
<dbReference type="InterPro" id="IPR019775">
    <property type="entry name" value="WD40_repeat_CS"/>
</dbReference>
<dbReference type="InterPro" id="IPR003171">
    <property type="entry name" value="Mehydrof_redctse-like"/>
</dbReference>
<reference evidence="15 16" key="3">
    <citation type="journal article" date="2015" name="Genome Announc.">
        <title>Draft Genome Sequence of the Archiascomycetous Yeast Saitoella complicata.</title>
        <authorList>
            <person name="Yamauchi K."/>
            <person name="Kondo S."/>
            <person name="Hamamoto M."/>
            <person name="Takahashi Y."/>
            <person name="Ogura Y."/>
            <person name="Hayashi T."/>
            <person name="Nishida H."/>
        </authorList>
    </citation>
    <scope>NUCLEOTIDE SEQUENCE [LARGE SCALE GENOMIC DNA]</scope>
    <source>
        <strain evidence="15 16">NRRL Y-17804</strain>
    </source>
</reference>
<evidence type="ECO:0000256" key="9">
    <source>
        <dbReference type="ARBA" id="ARBA00023002"/>
    </source>
</evidence>
<evidence type="ECO:0000313" key="15">
    <source>
        <dbReference type="EMBL" id="GAO49139.1"/>
    </source>
</evidence>
<name>A0A0E9NH20_SAICN</name>
<comment type="similarity">
    <text evidence="3">Belongs to the methylenetetrahydrofolate reductase family.</text>
</comment>
<evidence type="ECO:0000259" key="14">
    <source>
        <dbReference type="PROSITE" id="PS51340"/>
    </source>
</evidence>
<dbReference type="GO" id="GO:0030029">
    <property type="term" value="P:actin filament-based process"/>
    <property type="evidence" value="ECO:0007669"/>
    <property type="project" value="UniProtKB-ARBA"/>
</dbReference>
<dbReference type="CDD" id="cd00537">
    <property type="entry name" value="MTHFR"/>
    <property type="match status" value="1"/>
</dbReference>
<evidence type="ECO:0000256" key="8">
    <source>
        <dbReference type="ARBA" id="ARBA00022857"/>
    </source>
</evidence>
<dbReference type="STRING" id="698492.A0A0E9NH20"/>
<feature type="region of interest" description="Disordered" evidence="13">
    <location>
        <begin position="604"/>
        <end position="623"/>
    </location>
</feature>
<feature type="repeat" description="WD" evidence="11">
    <location>
        <begin position="230"/>
        <end position="271"/>
    </location>
</feature>
<dbReference type="Pfam" id="PF21895">
    <property type="entry name" value="MTHFR_C"/>
    <property type="match status" value="1"/>
</dbReference>
<dbReference type="GO" id="GO:0030151">
    <property type="term" value="F:molybdenum ion binding"/>
    <property type="evidence" value="ECO:0007669"/>
    <property type="project" value="InterPro"/>
</dbReference>
<dbReference type="SUPFAM" id="SSF50978">
    <property type="entry name" value="WD40 repeat-like"/>
    <property type="match status" value="2"/>
</dbReference>
<feature type="repeat" description="WD" evidence="11">
    <location>
        <begin position="320"/>
        <end position="359"/>
    </location>
</feature>
<dbReference type="InterPro" id="IPR029041">
    <property type="entry name" value="FAD-linked_oxidoreductase-like"/>
</dbReference>